<dbReference type="GO" id="GO:0009236">
    <property type="term" value="P:cobalamin biosynthetic process"/>
    <property type="evidence" value="ECO:0007669"/>
    <property type="project" value="UniProtKB-UniRule"/>
</dbReference>
<accession>A0A401G469</accession>
<dbReference type="PANTHER" id="PTHR34308">
    <property type="entry name" value="COBALAMIN BIOSYNTHESIS PROTEIN CBIB"/>
    <property type="match status" value="1"/>
</dbReference>
<comment type="similarity">
    <text evidence="3 9">Belongs to the CobD/CbiB family.</text>
</comment>
<comment type="caution">
    <text evidence="10">The sequence shown here is derived from an EMBL/GenBank/DDBJ whole genome shotgun (WGS) entry which is preliminary data.</text>
</comment>
<dbReference type="PANTHER" id="PTHR34308:SF1">
    <property type="entry name" value="COBALAMIN BIOSYNTHESIS PROTEIN CBIB"/>
    <property type="match status" value="1"/>
</dbReference>
<evidence type="ECO:0000313" key="11">
    <source>
        <dbReference type="Proteomes" id="UP000288096"/>
    </source>
</evidence>
<keyword evidence="8 9" id="KW-0472">Membrane</keyword>
<feature type="transmembrane region" description="Helical" evidence="9">
    <location>
        <begin position="6"/>
        <end position="26"/>
    </location>
</feature>
<evidence type="ECO:0000313" key="10">
    <source>
        <dbReference type="EMBL" id="GBC64037.1"/>
    </source>
</evidence>
<feature type="transmembrane region" description="Helical" evidence="9">
    <location>
        <begin position="297"/>
        <end position="319"/>
    </location>
</feature>
<evidence type="ECO:0000256" key="9">
    <source>
        <dbReference type="HAMAP-Rule" id="MF_00024"/>
    </source>
</evidence>
<dbReference type="Proteomes" id="UP000288096">
    <property type="component" value="Unassembled WGS sequence"/>
</dbReference>
<keyword evidence="11" id="KW-1185">Reference proteome</keyword>
<dbReference type="GO" id="GO:0015420">
    <property type="term" value="F:ABC-type vitamin B12 transporter activity"/>
    <property type="evidence" value="ECO:0007669"/>
    <property type="project" value="UniProtKB-UniRule"/>
</dbReference>
<dbReference type="OrthoDB" id="9811967at2"/>
<reference evidence="11" key="2">
    <citation type="submission" date="2019-01" db="EMBL/GenBank/DDBJ databases">
        <title>Genome sequence of Desulfonema ishimotonii strain Tokyo 01.</title>
        <authorList>
            <person name="Fukui M."/>
        </authorList>
    </citation>
    <scope>NUCLEOTIDE SEQUENCE [LARGE SCALE GENOMIC DNA]</scope>
    <source>
        <strain evidence="11">Tokyo 01</strain>
    </source>
</reference>
<name>A0A401G469_9BACT</name>
<evidence type="ECO:0000256" key="2">
    <source>
        <dbReference type="ARBA" id="ARBA00004953"/>
    </source>
</evidence>
<dbReference type="GO" id="GO:0005886">
    <property type="term" value="C:plasma membrane"/>
    <property type="evidence" value="ECO:0007669"/>
    <property type="project" value="UniProtKB-SubCell"/>
</dbReference>
<keyword evidence="6 9" id="KW-0812">Transmembrane</keyword>
<dbReference type="NCBIfam" id="TIGR00380">
    <property type="entry name" value="cobal_cbiB"/>
    <property type="match status" value="1"/>
</dbReference>
<dbReference type="Pfam" id="PF03186">
    <property type="entry name" value="CobD_Cbib"/>
    <property type="match status" value="1"/>
</dbReference>
<evidence type="ECO:0000256" key="3">
    <source>
        <dbReference type="ARBA" id="ARBA00006263"/>
    </source>
</evidence>
<dbReference type="UniPathway" id="UPA00148"/>
<protein>
    <recommendedName>
        <fullName evidence="9">Cobalamin biosynthesis protein CobD</fullName>
    </recommendedName>
</protein>
<dbReference type="HAMAP" id="MF_00024">
    <property type="entry name" value="CobD_CbiB"/>
    <property type="match status" value="1"/>
</dbReference>
<comment type="subcellular location">
    <subcellularLocation>
        <location evidence="1 9">Cell membrane</location>
        <topology evidence="1 9">Multi-pass membrane protein</topology>
    </subcellularLocation>
</comment>
<comment type="pathway">
    <text evidence="2 9">Cofactor biosynthesis; adenosylcobalamin biosynthesis.</text>
</comment>
<evidence type="ECO:0000256" key="4">
    <source>
        <dbReference type="ARBA" id="ARBA00022475"/>
    </source>
</evidence>
<reference evidence="11" key="1">
    <citation type="submission" date="2017-11" db="EMBL/GenBank/DDBJ databases">
        <authorList>
            <person name="Watanabe M."/>
            <person name="Kojima H."/>
        </authorList>
    </citation>
    <scope>NUCLEOTIDE SEQUENCE [LARGE SCALE GENOMIC DNA]</scope>
    <source>
        <strain evidence="11">Tokyo 01</strain>
    </source>
</reference>
<keyword evidence="4 9" id="KW-1003">Cell membrane</keyword>
<comment type="function">
    <text evidence="9">Converts cobyric acid to cobinamide by the addition of aminopropanol on the F carboxylic group.</text>
</comment>
<evidence type="ECO:0000256" key="8">
    <source>
        <dbReference type="ARBA" id="ARBA00023136"/>
    </source>
</evidence>
<dbReference type="GO" id="GO:0048472">
    <property type="term" value="F:threonine-phosphate decarboxylase activity"/>
    <property type="evidence" value="ECO:0007669"/>
    <property type="project" value="InterPro"/>
</dbReference>
<comment type="caution">
    <text evidence="9">Lacks conserved residue(s) required for the propagation of feature annotation.</text>
</comment>
<dbReference type="InterPro" id="IPR004485">
    <property type="entry name" value="Cobalamin_biosynth_CobD/CbiB"/>
</dbReference>
<dbReference type="RefSeq" id="WP_124331044.1">
    <property type="nucleotide sequence ID" value="NZ_BEXT01000001.1"/>
</dbReference>
<keyword evidence="5 9" id="KW-0169">Cobalamin biosynthesis</keyword>
<feature type="transmembrane region" description="Helical" evidence="9">
    <location>
        <begin position="47"/>
        <end position="70"/>
    </location>
</feature>
<keyword evidence="7 9" id="KW-1133">Transmembrane helix</keyword>
<feature type="transmembrane region" description="Helical" evidence="9">
    <location>
        <begin position="90"/>
        <end position="113"/>
    </location>
</feature>
<proteinExistence type="inferred from homology"/>
<gene>
    <name evidence="9" type="primary">cobD</name>
    <name evidence="10" type="ORF">DENIS_5037</name>
</gene>
<dbReference type="EMBL" id="BEXT01000001">
    <property type="protein sequence ID" value="GBC64037.1"/>
    <property type="molecule type" value="Genomic_DNA"/>
</dbReference>
<evidence type="ECO:0000256" key="7">
    <source>
        <dbReference type="ARBA" id="ARBA00022989"/>
    </source>
</evidence>
<dbReference type="AlphaFoldDB" id="A0A401G469"/>
<organism evidence="10 11">
    <name type="scientific">Desulfonema ishimotonii</name>
    <dbReference type="NCBI Taxonomy" id="45657"/>
    <lineage>
        <taxon>Bacteria</taxon>
        <taxon>Pseudomonadati</taxon>
        <taxon>Thermodesulfobacteriota</taxon>
        <taxon>Desulfobacteria</taxon>
        <taxon>Desulfobacterales</taxon>
        <taxon>Desulfococcaceae</taxon>
        <taxon>Desulfonema</taxon>
    </lineage>
</organism>
<evidence type="ECO:0000256" key="6">
    <source>
        <dbReference type="ARBA" id="ARBA00022692"/>
    </source>
</evidence>
<evidence type="ECO:0000256" key="5">
    <source>
        <dbReference type="ARBA" id="ARBA00022573"/>
    </source>
</evidence>
<sequence length="320" mass="34785">MDFLTSWYVLPAAFVLDLIIGDPQFAHHPVRYMGRAIEILEPKFRKLPVGLTISGGLFAALLICATWAAGALLLETARLIHPLLKNGLEILMIYFCIAFRGLEYAAMEIYGILRRGNLAGAREKLAMIVGRDVRSLSETGVARATVETVGENLVDGVISPLFFAAIGGAPLMMAYKMVNTLDSMVGYKNETYRAFGKIPARIDDVANFIPARLSVPMIALAAHLLSGRGRYAFDTARREGRHHASPNAGFSEAAFAGALEVKLGGPNIYHGEMVHKPFLGSQFGPVRTGHIRKACDLMVLSSLLWLMTICGTALLLALII</sequence>
<evidence type="ECO:0000256" key="1">
    <source>
        <dbReference type="ARBA" id="ARBA00004651"/>
    </source>
</evidence>